<evidence type="ECO:0000256" key="6">
    <source>
        <dbReference type="ARBA" id="ARBA00023002"/>
    </source>
</evidence>
<dbReference type="GO" id="GO:0006979">
    <property type="term" value="P:response to oxidative stress"/>
    <property type="evidence" value="ECO:0007669"/>
    <property type="project" value="InterPro"/>
</dbReference>
<evidence type="ECO:0000256" key="3">
    <source>
        <dbReference type="ARBA" id="ARBA00022559"/>
    </source>
</evidence>
<dbReference type="EC" id="1.11.1.6" evidence="2"/>
<dbReference type="AlphaFoldDB" id="A0A0M2KBZ6"/>
<dbReference type="STRING" id="65700.SY86_04015"/>
<name>A0A0M2KBZ6_9GAMM</name>
<dbReference type="InterPro" id="IPR043156">
    <property type="entry name" value="Catalase_clade2_helical"/>
</dbReference>
<comment type="cofactor">
    <cofactor evidence="1">
        <name>heme</name>
        <dbReference type="ChEBI" id="CHEBI:30413"/>
    </cofactor>
</comment>
<dbReference type="GO" id="GO:0005829">
    <property type="term" value="C:cytosol"/>
    <property type="evidence" value="ECO:0007669"/>
    <property type="project" value="TreeGrafter"/>
</dbReference>
<evidence type="ECO:0000256" key="7">
    <source>
        <dbReference type="ARBA" id="ARBA00023004"/>
    </source>
</evidence>
<keyword evidence="6" id="KW-0560">Oxidoreductase</keyword>
<organism evidence="9 10">
    <name type="scientific">Erwinia tracheiphila</name>
    <dbReference type="NCBI Taxonomy" id="65700"/>
    <lineage>
        <taxon>Bacteria</taxon>
        <taxon>Pseudomonadati</taxon>
        <taxon>Pseudomonadota</taxon>
        <taxon>Gammaproteobacteria</taxon>
        <taxon>Enterobacterales</taxon>
        <taxon>Erwiniaceae</taxon>
        <taxon>Erwinia</taxon>
    </lineage>
</organism>
<comment type="caution">
    <text evidence="9">The sequence shown here is derived from an EMBL/GenBank/DDBJ whole genome shotgun (WGS) entry which is preliminary data.</text>
</comment>
<dbReference type="InterPro" id="IPR029062">
    <property type="entry name" value="Class_I_gatase-like"/>
</dbReference>
<dbReference type="InterPro" id="IPR024712">
    <property type="entry name" value="Catalase_clade2"/>
</dbReference>
<evidence type="ECO:0000313" key="10">
    <source>
        <dbReference type="Proteomes" id="UP000033924"/>
    </source>
</evidence>
<accession>A0A0M2KBZ6</accession>
<keyword evidence="8" id="KW-0376">Hydrogen peroxide</keyword>
<keyword evidence="7" id="KW-0408">Iron</keyword>
<dbReference type="PANTHER" id="PTHR42821">
    <property type="entry name" value="CATALASE"/>
    <property type="match status" value="1"/>
</dbReference>
<reference evidence="9 10" key="1">
    <citation type="submission" date="2015-01" db="EMBL/GenBank/DDBJ databases">
        <title>Erwinia tracheiphila.</title>
        <authorList>
            <person name="Shapiro L.R."/>
        </authorList>
    </citation>
    <scope>NUCLEOTIDE SEQUENCE [LARGE SCALE GENOMIC DNA]</scope>
    <source>
        <strain evidence="9 10">BuffGH</strain>
    </source>
</reference>
<dbReference type="Gene3D" id="1.20.1370.20">
    <property type="match status" value="1"/>
</dbReference>
<keyword evidence="3" id="KW-0575">Peroxidase</keyword>
<dbReference type="GO" id="GO:0004096">
    <property type="term" value="F:catalase activity"/>
    <property type="evidence" value="ECO:0007669"/>
    <property type="project" value="UniProtKB-EC"/>
</dbReference>
<dbReference type="PANTHER" id="PTHR42821:SF1">
    <property type="entry name" value="CATALASE-B"/>
    <property type="match status" value="1"/>
</dbReference>
<evidence type="ECO:0000256" key="5">
    <source>
        <dbReference type="ARBA" id="ARBA00022723"/>
    </source>
</evidence>
<keyword evidence="4" id="KW-0349">Heme</keyword>
<keyword evidence="10" id="KW-1185">Reference proteome</keyword>
<evidence type="ECO:0000256" key="1">
    <source>
        <dbReference type="ARBA" id="ARBA00001971"/>
    </source>
</evidence>
<protein>
    <recommendedName>
        <fullName evidence="2">catalase</fullName>
        <ecNumber evidence="2">1.11.1.6</ecNumber>
    </recommendedName>
</protein>
<sequence length="159" mass="16975">MWIRERVVDHLVHIDVSLANSVAENLGIARSEEKMHTAPPKDVNGLKKDANLSLYAVSGGSIKGRQIALLLSDGVAAAYVLAILHALKAHGVHGKLLAPHMRQVRADDGSHLPVGATFSDQPSLTFDAVILPDGNIDALLCCSVATHDTSFWKPTSILT</sequence>
<evidence type="ECO:0000313" key="9">
    <source>
        <dbReference type="EMBL" id="KKF34783.1"/>
    </source>
</evidence>
<dbReference type="EMBL" id="JXNU01000003">
    <property type="protein sequence ID" value="KKF34783.1"/>
    <property type="molecule type" value="Genomic_DNA"/>
</dbReference>
<dbReference type="PATRIC" id="fig|65700.7.peg.1014"/>
<dbReference type="GO" id="GO:0046872">
    <property type="term" value="F:metal ion binding"/>
    <property type="evidence" value="ECO:0007669"/>
    <property type="project" value="UniProtKB-KW"/>
</dbReference>
<dbReference type="GO" id="GO:0020037">
    <property type="term" value="F:heme binding"/>
    <property type="evidence" value="ECO:0007669"/>
    <property type="project" value="InterPro"/>
</dbReference>
<dbReference type="SUPFAM" id="SSF52317">
    <property type="entry name" value="Class I glutamine amidotransferase-like"/>
    <property type="match status" value="1"/>
</dbReference>
<evidence type="ECO:0000256" key="4">
    <source>
        <dbReference type="ARBA" id="ARBA00022617"/>
    </source>
</evidence>
<dbReference type="Proteomes" id="UP000033924">
    <property type="component" value="Unassembled WGS sequence"/>
</dbReference>
<dbReference type="GO" id="GO:0042744">
    <property type="term" value="P:hydrogen peroxide catabolic process"/>
    <property type="evidence" value="ECO:0007669"/>
    <property type="project" value="UniProtKB-KW"/>
</dbReference>
<dbReference type="Gene3D" id="3.40.50.880">
    <property type="match status" value="1"/>
</dbReference>
<proteinExistence type="predicted"/>
<gene>
    <name evidence="9" type="ORF">SY86_04015</name>
</gene>
<keyword evidence="5" id="KW-0479">Metal-binding</keyword>
<evidence type="ECO:0000256" key="8">
    <source>
        <dbReference type="ARBA" id="ARBA00023324"/>
    </source>
</evidence>
<evidence type="ECO:0000256" key="2">
    <source>
        <dbReference type="ARBA" id="ARBA00012314"/>
    </source>
</evidence>